<accession>A0A2G8RSH2</accession>
<proteinExistence type="predicted"/>
<evidence type="ECO:0000313" key="3">
    <source>
        <dbReference type="Proteomes" id="UP000230002"/>
    </source>
</evidence>
<evidence type="ECO:0000256" key="1">
    <source>
        <dbReference type="SAM" id="MobiDB-lite"/>
    </source>
</evidence>
<organism evidence="2 3">
    <name type="scientific">Ganoderma sinense ZZ0214-1</name>
    <dbReference type="NCBI Taxonomy" id="1077348"/>
    <lineage>
        <taxon>Eukaryota</taxon>
        <taxon>Fungi</taxon>
        <taxon>Dikarya</taxon>
        <taxon>Basidiomycota</taxon>
        <taxon>Agaricomycotina</taxon>
        <taxon>Agaricomycetes</taxon>
        <taxon>Polyporales</taxon>
        <taxon>Polyporaceae</taxon>
        <taxon>Ganoderma</taxon>
    </lineage>
</organism>
<dbReference type="OrthoDB" id="1638493at2759"/>
<dbReference type="STRING" id="1077348.A0A2G8RSH2"/>
<feature type="compositionally biased region" description="Basic and acidic residues" evidence="1">
    <location>
        <begin position="581"/>
        <end position="593"/>
    </location>
</feature>
<feature type="region of interest" description="Disordered" evidence="1">
    <location>
        <begin position="550"/>
        <end position="600"/>
    </location>
</feature>
<dbReference type="AlphaFoldDB" id="A0A2G8RSH2"/>
<dbReference type="EMBL" id="AYKW01000067">
    <property type="protein sequence ID" value="PIL24457.1"/>
    <property type="molecule type" value="Genomic_DNA"/>
</dbReference>
<evidence type="ECO:0000313" key="2">
    <source>
        <dbReference type="EMBL" id="PIL24457.1"/>
    </source>
</evidence>
<keyword evidence="3" id="KW-1185">Reference proteome</keyword>
<gene>
    <name evidence="2" type="ORF">GSI_14211</name>
</gene>
<protein>
    <submittedName>
        <fullName evidence="2">Uncharacterized protein</fullName>
    </submittedName>
</protein>
<reference evidence="2 3" key="1">
    <citation type="journal article" date="2015" name="Sci. Rep.">
        <title>Chromosome-level genome map provides insights into diverse defense mechanisms in the medicinal fungus Ganoderma sinense.</title>
        <authorList>
            <person name="Zhu Y."/>
            <person name="Xu J."/>
            <person name="Sun C."/>
            <person name="Zhou S."/>
            <person name="Xu H."/>
            <person name="Nelson D.R."/>
            <person name="Qian J."/>
            <person name="Song J."/>
            <person name="Luo H."/>
            <person name="Xiang L."/>
            <person name="Li Y."/>
            <person name="Xu Z."/>
            <person name="Ji A."/>
            <person name="Wang L."/>
            <person name="Lu S."/>
            <person name="Hayward A."/>
            <person name="Sun W."/>
            <person name="Li X."/>
            <person name="Schwartz D.C."/>
            <person name="Wang Y."/>
            <person name="Chen S."/>
        </authorList>
    </citation>
    <scope>NUCLEOTIDE SEQUENCE [LARGE SCALE GENOMIC DNA]</scope>
    <source>
        <strain evidence="2 3">ZZ0214-1</strain>
    </source>
</reference>
<comment type="caution">
    <text evidence="2">The sequence shown here is derived from an EMBL/GenBank/DDBJ whole genome shotgun (WGS) entry which is preliminary data.</text>
</comment>
<name>A0A2G8RSH2_9APHY</name>
<sequence length="614" mass="67044">MSYTSPPPSYDELYDSPHASTSSAPSTSLFGSLKQSLTSLTMAPSKIDLEVLPFDSVDMYGEPDKDAAYSLSGQILVKLIPPASWFCSDVSQADESFLLESLVVTFEGQSELVTPQTGHAACRLIEFSKELITDKPIVIRHSWSEGTTRNPAQWYVTFNLNIPGWLPATCNTRFGDSTHEEPEVSYRLSAVAKYREDKPVQPSSSWRTACYGYMKVPTSQTAKADGVNVTINRFFIPPPQCTLASSELPEVPFRSIEYLGTMKEGTSTTIPGEILSKLRMRATVPERIPMDAGSFPLLVKIRPDGLSPEERKRLQTPSFFVSVLQNEVVRSSMSSHYAEEWPVPAPADQPPTRPLPTRRLDAREYECGLIFNPPASTSAARSYSLLPTGFVGKFDLSSPSSSPSSPSGACFADARFDADDTWLRVRVDIPFRDVLVDARRLPQYEDHPLPTLRPSARGPLLTVRHSLEIALACAYDSPSGPESSAVDELKFTIPLTFVRVQHGLRAETADAGSPLSSTSSTSAGEVRAIAERMRSQPYALPAYNTLYHKNGMRREDPTPLPVYTKDPGAALSEGGSAEVAGEQRGEGDGDGKRPAMTVCKQTPLHKVAAVLAPS</sequence>
<dbReference type="Proteomes" id="UP000230002">
    <property type="component" value="Unassembled WGS sequence"/>
</dbReference>